<evidence type="ECO:0000313" key="4">
    <source>
        <dbReference type="Proteomes" id="UP000017981"/>
    </source>
</evidence>
<dbReference type="InterPro" id="IPR011600">
    <property type="entry name" value="Pept_C14_caspase"/>
</dbReference>
<dbReference type="PANTHER" id="PTHR48104:SF30">
    <property type="entry name" value="METACASPASE-1"/>
    <property type="match status" value="1"/>
</dbReference>
<dbReference type="EMBL" id="CAQL01000669">
    <property type="protein sequence ID" value="CCQ56668.1"/>
    <property type="molecule type" value="Genomic_DNA"/>
</dbReference>
<dbReference type="GO" id="GO:0006508">
    <property type="term" value="P:proteolysis"/>
    <property type="evidence" value="ECO:0007669"/>
    <property type="project" value="InterPro"/>
</dbReference>
<dbReference type="Gene3D" id="3.40.50.1460">
    <property type="match status" value="1"/>
</dbReference>
<dbReference type="InterPro" id="IPR050452">
    <property type="entry name" value="Metacaspase"/>
</dbReference>
<dbReference type="AlphaFoldDB" id="T2IUG5"/>
<proteinExistence type="predicted"/>
<evidence type="ECO:0000256" key="1">
    <source>
        <dbReference type="SAM" id="Coils"/>
    </source>
</evidence>
<reference evidence="3 4" key="1">
    <citation type="submission" date="2013-01" db="EMBL/GenBank/DDBJ databases">
        <authorList>
            <person name="Bench S."/>
        </authorList>
    </citation>
    <scope>NUCLEOTIDE SEQUENCE [LARGE SCALE GENOMIC DNA]</scope>
    <source>
        <strain evidence="3 4">WH 0005</strain>
    </source>
</reference>
<accession>T2IUG5</accession>
<evidence type="ECO:0000259" key="2">
    <source>
        <dbReference type="Pfam" id="PF00656"/>
    </source>
</evidence>
<dbReference type="GO" id="GO:0005737">
    <property type="term" value="C:cytoplasm"/>
    <property type="evidence" value="ECO:0007669"/>
    <property type="project" value="TreeGrafter"/>
</dbReference>
<protein>
    <submittedName>
        <fullName evidence="3">Peptidase C14, caspase catalytic subunit p20</fullName>
    </submittedName>
</protein>
<organism evidence="3 4">
    <name type="scientific">Crocosphaera watsonii WH 0005</name>
    <dbReference type="NCBI Taxonomy" id="423472"/>
    <lineage>
        <taxon>Bacteria</taxon>
        <taxon>Bacillati</taxon>
        <taxon>Cyanobacteriota</taxon>
        <taxon>Cyanophyceae</taxon>
        <taxon>Oscillatoriophycideae</taxon>
        <taxon>Chroococcales</taxon>
        <taxon>Aphanothecaceae</taxon>
        <taxon>Crocosphaera</taxon>
    </lineage>
</organism>
<feature type="coiled-coil region" evidence="1">
    <location>
        <begin position="410"/>
        <end position="442"/>
    </location>
</feature>
<reference evidence="3 4" key="2">
    <citation type="submission" date="2013-09" db="EMBL/GenBank/DDBJ databases">
        <title>Whole genome comparison of six Crocosphaera watsonii strains with differing phenotypes.</title>
        <authorList>
            <person name="Bench S.R."/>
            <person name="Heller P."/>
            <person name="Frank I."/>
            <person name="Arciniega M."/>
            <person name="Shilova I.N."/>
            <person name="Zehr J.P."/>
        </authorList>
    </citation>
    <scope>NUCLEOTIDE SEQUENCE [LARGE SCALE GENOMIC DNA]</scope>
    <source>
        <strain evidence="3 4">WH 0005</strain>
    </source>
</reference>
<sequence>MVNTVDSQSQFYALLIGIDYYETNQYYSSLMGAVRDINLVDTYLKDTLNIPQEQITKLISPIEEESNLQAIRGTNEKTIIPTYKNIVKAFDELTQQAQSGDIVYIHYSGHGGRSKTLFPEIKPDKQDESIVPRDIGESGQYLRDVEIATLLKRMTDKGLIVSVIFDSCHSGGATRGDYAIRGSLEIDNNDRSFHSLVAEKNELIDNWKQLQKGSSSKTWLPNQRNYVFLAACRPSESAYEYSVHGKERHGALTYWMIDTLQNSTTELTYQSLYNRIKGVINGKFPNQSPMLFGENNRLVFGNKTVSTPYTLYLINVNEQQTEVMLDAGAAQGLMTGTQFAIYPFNTNDFSDQEKVLAVVEITKIKGSSSTAKVLLEKDGGIEVKGKIETGCPALILSAPVNLIRRVRFYKKELGEQENQLQKELFEQQNEALEKVRQALINNGWVVEVKEGEESDYQVAVGREGEYEICIGMPLTNLRPLLVIDDPNAPETVVKRLVHLAKYQGTAELDNPSSTLSKYLEVELLDENKQPFPEPNNIVLESGTICLRITNKYSHSLNIAILDLEPTWGIYKMDIEEDNEPFYELASGEVLELDDLEFEEPEGDNYEQATETLKVFAVKGLTNFKWLTLPSLDEEQQSRGNLEVDLEKKKEELTRRGVTRGEELTVNPLNNLLSMMGAELNQPPKITRSVRRKPNSNAEWTTKQVQITMKKK</sequence>
<gene>
    <name evidence="3" type="ORF">CWATWH0005_3049</name>
</gene>
<dbReference type="Proteomes" id="UP000017981">
    <property type="component" value="Unassembled WGS sequence"/>
</dbReference>
<dbReference type="PANTHER" id="PTHR48104">
    <property type="entry name" value="METACASPASE-4"/>
    <property type="match status" value="1"/>
</dbReference>
<feature type="domain" description="Peptidase C14 caspase" evidence="2">
    <location>
        <begin position="12"/>
        <end position="291"/>
    </location>
</feature>
<dbReference type="RefSeq" id="WP_021833264.1">
    <property type="nucleotide sequence ID" value="NZ_CAQL01000669.1"/>
</dbReference>
<comment type="caution">
    <text evidence="3">The sequence shown here is derived from an EMBL/GenBank/DDBJ whole genome shotgun (WGS) entry which is preliminary data.</text>
</comment>
<keyword evidence="1" id="KW-0175">Coiled coil</keyword>
<evidence type="ECO:0000313" key="3">
    <source>
        <dbReference type="EMBL" id="CCQ56668.1"/>
    </source>
</evidence>
<name>T2IUG5_CROWT</name>
<dbReference type="GO" id="GO:0004197">
    <property type="term" value="F:cysteine-type endopeptidase activity"/>
    <property type="evidence" value="ECO:0007669"/>
    <property type="project" value="InterPro"/>
</dbReference>
<dbReference type="Pfam" id="PF00656">
    <property type="entry name" value="Peptidase_C14"/>
    <property type="match status" value="1"/>
</dbReference>